<reference evidence="4" key="2">
    <citation type="submission" date="2025-08" db="UniProtKB">
        <authorList>
            <consortium name="Ensembl"/>
        </authorList>
    </citation>
    <scope>IDENTIFICATION</scope>
</reference>
<organism evidence="4 5">
    <name type="scientific">Echeneis naucrates</name>
    <name type="common">Live sharksucker</name>
    <dbReference type="NCBI Taxonomy" id="173247"/>
    <lineage>
        <taxon>Eukaryota</taxon>
        <taxon>Metazoa</taxon>
        <taxon>Chordata</taxon>
        <taxon>Craniata</taxon>
        <taxon>Vertebrata</taxon>
        <taxon>Euteleostomi</taxon>
        <taxon>Actinopterygii</taxon>
        <taxon>Neopterygii</taxon>
        <taxon>Teleostei</taxon>
        <taxon>Neoteleostei</taxon>
        <taxon>Acanthomorphata</taxon>
        <taxon>Carangaria</taxon>
        <taxon>Carangiformes</taxon>
        <taxon>Echeneidae</taxon>
        <taxon>Echeneis</taxon>
    </lineage>
</organism>
<reference evidence="4" key="3">
    <citation type="submission" date="2025-09" db="UniProtKB">
        <authorList>
            <consortium name="Ensembl"/>
        </authorList>
    </citation>
    <scope>IDENTIFICATION</scope>
</reference>
<evidence type="ECO:0000256" key="2">
    <source>
        <dbReference type="ARBA" id="ARBA00040285"/>
    </source>
</evidence>
<dbReference type="InterPro" id="IPR007763">
    <property type="entry name" value="NDUFA12"/>
</dbReference>
<keyword evidence="3" id="KW-0999">Mitochondrion inner membrane</keyword>
<keyword evidence="3" id="KW-0496">Mitochondrion</keyword>
<comment type="subunit">
    <text evidence="3">Complex I is composed of 45 different subunits.</text>
</comment>
<comment type="function">
    <text evidence="3">Accessory subunit of the mitochondrial membrane respiratory chain NADH dehydrogenase (Complex I), that is believed not to be involved in catalysis. Complex I functions in the transfer of electrons from NADH to the respiratory chain. The immediate electron acceptor for the enzyme is believed to be ubiquinone.</text>
</comment>
<dbReference type="InParanoid" id="A0A665VQX2"/>
<dbReference type="GO" id="GO:0045271">
    <property type="term" value="C:respiratory chain complex I"/>
    <property type="evidence" value="ECO:0007669"/>
    <property type="project" value="InterPro"/>
</dbReference>
<keyword evidence="3" id="KW-0249">Electron transport</keyword>
<dbReference type="PANTHER" id="PTHR12910:SF2">
    <property type="entry name" value="NADH DEHYDROGENASE [UBIQUINONE] 1 ALPHA SUBCOMPLEX SUBUNIT 12"/>
    <property type="match status" value="1"/>
</dbReference>
<dbReference type="PANTHER" id="PTHR12910">
    <property type="entry name" value="NADH-UBIQUINONE OXIDOREDUCTASE SUBUNIT B17.2"/>
    <property type="match status" value="1"/>
</dbReference>
<dbReference type="Proteomes" id="UP000472264">
    <property type="component" value="Chromosome 16"/>
</dbReference>
<reference evidence="4" key="1">
    <citation type="submission" date="2021-04" db="EMBL/GenBank/DDBJ databases">
        <authorList>
            <consortium name="Wellcome Sanger Institute Data Sharing"/>
        </authorList>
    </citation>
    <scope>NUCLEOTIDE SEQUENCE [LARGE SCALE GENOMIC DNA]</scope>
</reference>
<dbReference type="GO" id="GO:0006979">
    <property type="term" value="P:response to oxidative stress"/>
    <property type="evidence" value="ECO:0007669"/>
    <property type="project" value="TreeGrafter"/>
</dbReference>
<proteinExistence type="inferred from homology"/>
<keyword evidence="3" id="KW-0679">Respiratory chain</keyword>
<keyword evidence="3" id="KW-0472">Membrane</keyword>
<comment type="similarity">
    <text evidence="1 3">Belongs to the complex I NDUFA12 subunit family.</text>
</comment>
<evidence type="ECO:0000313" key="4">
    <source>
        <dbReference type="Ensembl" id="ENSENLP00000033682.1"/>
    </source>
</evidence>
<protein>
    <recommendedName>
        <fullName evidence="2 3">NADH dehydrogenase [ubiquinone] 1 alpha subcomplex subunit 12</fullName>
    </recommendedName>
</protein>
<keyword evidence="3" id="KW-0813">Transport</keyword>
<keyword evidence="5" id="KW-1185">Reference proteome</keyword>
<accession>A0A665VQX2</accession>
<evidence type="ECO:0000313" key="5">
    <source>
        <dbReference type="Proteomes" id="UP000472264"/>
    </source>
</evidence>
<sequence>MAECLNIARRALGQLGGHGGVRGFLLQLFWSGDVKTGTLIGVDKYGNKYYEDKKHSFFAFSFTKTQKEIPAALKKVRIVMFVLFSSVHADVAMMFGDLY</sequence>
<name>A0A665VQX2_ECHNA</name>
<evidence type="ECO:0000256" key="3">
    <source>
        <dbReference type="RuleBase" id="RU363103"/>
    </source>
</evidence>
<dbReference type="AlphaFoldDB" id="A0A665VQX2"/>
<comment type="subcellular location">
    <subcellularLocation>
        <location evidence="3">Mitochondrion inner membrane</location>
        <topology evidence="3">Peripheral membrane protein</topology>
        <orientation evidence="3">Matrix side</orientation>
    </subcellularLocation>
</comment>
<dbReference type="Ensembl" id="ENSENLT00000034616.1">
    <property type="protein sequence ID" value="ENSENLP00000033682.1"/>
    <property type="gene ID" value="ENSENLG00000014799.1"/>
</dbReference>
<dbReference type="GO" id="GO:0005743">
    <property type="term" value="C:mitochondrial inner membrane"/>
    <property type="evidence" value="ECO:0007669"/>
    <property type="project" value="UniProtKB-SubCell"/>
</dbReference>
<evidence type="ECO:0000256" key="1">
    <source>
        <dbReference type="ARBA" id="ARBA00007355"/>
    </source>
</evidence>